<dbReference type="EMBL" id="CP036200">
    <property type="protein sequence ID" value="QBF81314.1"/>
    <property type="molecule type" value="Genomic_DNA"/>
</dbReference>
<evidence type="ECO:0000313" key="7">
    <source>
        <dbReference type="Proteomes" id="UP000291106"/>
    </source>
</evidence>
<feature type="transmembrane region" description="Helical" evidence="1">
    <location>
        <begin position="31"/>
        <end position="50"/>
    </location>
</feature>
<evidence type="ECO:0000313" key="5">
    <source>
        <dbReference type="EMBL" id="QBF81295.1"/>
    </source>
</evidence>
<dbReference type="EMBL" id="CP036200">
    <property type="protein sequence ID" value="QBF81286.1"/>
    <property type="molecule type" value="Genomic_DNA"/>
</dbReference>
<feature type="signal peptide" evidence="2">
    <location>
        <begin position="1"/>
        <end position="21"/>
    </location>
</feature>
<gene>
    <name evidence="3" type="ORF">EXU30_00140</name>
    <name evidence="4" type="ORF">EXU30_00180</name>
    <name evidence="5" type="ORF">EXU30_00225</name>
    <name evidence="6" type="ORF">EXU30_00320</name>
</gene>
<evidence type="ECO:0000256" key="1">
    <source>
        <dbReference type="SAM" id="Phobius"/>
    </source>
</evidence>
<accession>A0A411PCK4</accession>
<keyword evidence="1" id="KW-0812">Transmembrane</keyword>
<dbReference type="RefSeq" id="WP_130597286.1">
    <property type="nucleotide sequence ID" value="NZ_CP036200.1"/>
</dbReference>
<evidence type="ECO:0000313" key="6">
    <source>
        <dbReference type="EMBL" id="QBF81314.1"/>
    </source>
</evidence>
<dbReference type="EMBL" id="CP036200">
    <property type="protein sequence ID" value="QBF81295.1"/>
    <property type="molecule type" value="Genomic_DNA"/>
</dbReference>
<evidence type="ECO:0000313" key="3">
    <source>
        <dbReference type="EMBL" id="QBF81278.1"/>
    </source>
</evidence>
<dbReference type="Proteomes" id="UP000291106">
    <property type="component" value="Chromosome"/>
</dbReference>
<reference evidence="5 7" key="1">
    <citation type="submission" date="2019-02" db="EMBL/GenBank/DDBJ databases">
        <title>Shewanella sp. D4-2 isolated from Dokdo Island.</title>
        <authorList>
            <person name="Baek K."/>
        </authorList>
    </citation>
    <scope>NUCLEOTIDE SEQUENCE [LARGE SCALE GENOMIC DNA]</scope>
    <source>
        <strain evidence="5 7">D4-2</strain>
    </source>
</reference>
<dbReference type="AlphaFoldDB" id="A0A411PCK4"/>
<keyword evidence="7" id="KW-1185">Reference proteome</keyword>
<evidence type="ECO:0000313" key="4">
    <source>
        <dbReference type="EMBL" id="QBF81286.1"/>
    </source>
</evidence>
<keyword evidence="1" id="KW-0472">Membrane</keyword>
<keyword evidence="1" id="KW-1133">Transmembrane helix</keyword>
<proteinExistence type="predicted"/>
<dbReference type="EMBL" id="CP036200">
    <property type="protein sequence ID" value="QBF81278.1"/>
    <property type="molecule type" value="Genomic_DNA"/>
</dbReference>
<dbReference type="KEGG" id="smai:EXU30_00180"/>
<evidence type="ECO:0000256" key="2">
    <source>
        <dbReference type="SAM" id="SignalP"/>
    </source>
</evidence>
<dbReference type="KEGG" id="smai:EXU30_00225"/>
<name>A0A411PCK4_9GAMM</name>
<protein>
    <submittedName>
        <fullName evidence="5">Uncharacterized protein</fullName>
    </submittedName>
</protein>
<organism evidence="5 7">
    <name type="scientific">Shewanella maritima</name>
    <dbReference type="NCBI Taxonomy" id="2520507"/>
    <lineage>
        <taxon>Bacteria</taxon>
        <taxon>Pseudomonadati</taxon>
        <taxon>Pseudomonadota</taxon>
        <taxon>Gammaproteobacteria</taxon>
        <taxon>Alteromonadales</taxon>
        <taxon>Shewanellaceae</taxon>
        <taxon>Shewanella</taxon>
    </lineage>
</organism>
<dbReference type="KEGG" id="smai:EXU30_00320"/>
<sequence length="68" mass="7200">MFKKATAATILMVGFMGSAMANTDGTEIFTEIGVTVGLFAAAAMVLFLAIQKPLLIMKLAKKFLGRST</sequence>
<feature type="chain" id="PRO_5044601472" evidence="2">
    <location>
        <begin position="22"/>
        <end position="68"/>
    </location>
</feature>
<dbReference type="KEGG" id="smai:EXU30_00140"/>
<keyword evidence="2" id="KW-0732">Signal</keyword>